<keyword evidence="6 7" id="KW-0539">Nucleus</keyword>
<dbReference type="Pfam" id="PF02045">
    <property type="entry name" value="CBFB_NFYA"/>
    <property type="match status" value="1"/>
</dbReference>
<name>H0GUH1_SACCK</name>
<dbReference type="InterPro" id="IPR018362">
    <property type="entry name" value="CCAAT-binding_factor_CS"/>
</dbReference>
<feature type="region of interest" description="Disordered" evidence="8">
    <location>
        <begin position="226"/>
        <end position="264"/>
    </location>
</feature>
<dbReference type="PROSITE" id="PS00686">
    <property type="entry name" value="NFYA_HAP2_1"/>
    <property type="match status" value="1"/>
</dbReference>
<keyword evidence="3 7" id="KW-0238">DNA-binding</keyword>
<evidence type="ECO:0000256" key="7">
    <source>
        <dbReference type="RuleBase" id="RU367155"/>
    </source>
</evidence>
<dbReference type="AlphaFoldDB" id="H0GUH1"/>
<keyword evidence="10" id="KW-1185">Reference proteome</keyword>
<feature type="compositionally biased region" description="Polar residues" evidence="8">
    <location>
        <begin position="16"/>
        <end position="38"/>
    </location>
</feature>
<feature type="compositionally biased region" description="Basic and acidic residues" evidence="8">
    <location>
        <begin position="1"/>
        <end position="14"/>
    </location>
</feature>
<keyword evidence="4" id="KW-0010">Activator</keyword>
<comment type="caution">
    <text evidence="9">The sequence shown here is derived from an EMBL/GenBank/DDBJ whole genome shotgun (WGS) entry which is preliminary data.</text>
</comment>
<comment type="similarity">
    <text evidence="7">Belongs to the NFYA/HAP2 subunit family.</text>
</comment>
<evidence type="ECO:0000313" key="9">
    <source>
        <dbReference type="EMBL" id="EHN02558.1"/>
    </source>
</evidence>
<feature type="compositionally biased region" description="Polar residues" evidence="8">
    <location>
        <begin position="74"/>
        <end position="95"/>
    </location>
</feature>
<feature type="compositionally biased region" description="Polar residues" evidence="8">
    <location>
        <begin position="106"/>
        <end position="118"/>
    </location>
</feature>
<dbReference type="Gene3D" id="6.10.250.2430">
    <property type="match status" value="1"/>
</dbReference>
<feature type="region of interest" description="Disordered" evidence="8">
    <location>
        <begin position="1"/>
        <end position="134"/>
    </location>
</feature>
<sequence>MSADQTDAKFHPLETDLQSETGATVSAVSAAHSRSPSLQGRPMDMSMDMDKSSSRRNEDQQDTNEDDLFLFNRLRTSQNRTMSSLEPQQQPQYTPASAPMTEPSADFTSFSSITTLPSHSPHDQQQEQQQQHLVVQAQYTQGQPSLQNDTLGISMAEQPFYVNAKQYYRILKRRYARAKLEEKLRISRERKPYLHESRHKHAMRRPRGEGGRFLTAAEIKAMKLKKSGVNDVSEDNQEDKKITTKIIQEQPHAASTAAATDKKT</sequence>
<feature type="compositionally biased region" description="Basic and acidic residues" evidence="8">
    <location>
        <begin position="48"/>
        <end position="59"/>
    </location>
</feature>
<reference evidence="9 10" key="1">
    <citation type="journal article" date="2012" name="FEMS Yeast Res.">
        <title>The genome sequence of the wine yeast VIN7 reveals an allotriploid hybrid genome with Saccharomyces cerevisiae and Saccharomyces kudriavzevii origins.</title>
        <authorList>
            <person name="Borneman A.R."/>
            <person name="Desany B.A."/>
            <person name="Riches D."/>
            <person name="Affourtit J.P."/>
            <person name="Forgan A.H."/>
            <person name="Pretorius I.S."/>
            <person name="Egholm M."/>
            <person name="Chambers P.J."/>
        </authorList>
    </citation>
    <scope>NUCLEOTIDE SEQUENCE [LARGE SCALE GENOMIC DNA]</scope>
    <source>
        <strain evidence="9 10">VIN7</strain>
    </source>
</reference>
<evidence type="ECO:0000313" key="10">
    <source>
        <dbReference type="Proteomes" id="UP000009009"/>
    </source>
</evidence>
<dbReference type="GO" id="GO:0003677">
    <property type="term" value="F:DNA binding"/>
    <property type="evidence" value="ECO:0007669"/>
    <property type="project" value="UniProtKB-KW"/>
</dbReference>
<dbReference type="HOGENOM" id="CLU_1046461_0_0_1"/>
<evidence type="ECO:0000256" key="6">
    <source>
        <dbReference type="ARBA" id="ARBA00023242"/>
    </source>
</evidence>
<dbReference type="GO" id="GO:0016602">
    <property type="term" value="C:CCAAT-binding factor complex"/>
    <property type="evidence" value="ECO:0007669"/>
    <property type="project" value="InterPro"/>
</dbReference>
<evidence type="ECO:0000256" key="2">
    <source>
        <dbReference type="ARBA" id="ARBA00023015"/>
    </source>
</evidence>
<comment type="subcellular location">
    <subcellularLocation>
        <location evidence="1 7">Nucleus</location>
    </subcellularLocation>
</comment>
<dbReference type="PROSITE" id="PS51152">
    <property type="entry name" value="NFYA_HAP2_2"/>
    <property type="match status" value="1"/>
</dbReference>
<keyword evidence="5 7" id="KW-0804">Transcription</keyword>
<organism evidence="9 10">
    <name type="scientific">Saccharomyces cerevisiae x Saccharomyces kudriavzevii (strain VIN7)</name>
    <name type="common">Yeast</name>
    <dbReference type="NCBI Taxonomy" id="1095631"/>
    <lineage>
        <taxon>Eukaryota</taxon>
        <taxon>Fungi</taxon>
        <taxon>Dikarya</taxon>
        <taxon>Ascomycota</taxon>
        <taxon>Saccharomycotina</taxon>
        <taxon>Saccharomycetes</taxon>
        <taxon>Saccharomycetales</taxon>
        <taxon>Saccharomycetaceae</taxon>
        <taxon>Saccharomyces</taxon>
    </lineage>
</organism>
<dbReference type="OrthoDB" id="1097733at2759"/>
<dbReference type="PhylomeDB" id="H0GUH1"/>
<accession>H0GUH1</accession>
<dbReference type="GO" id="GO:0003700">
    <property type="term" value="F:DNA-binding transcription factor activity"/>
    <property type="evidence" value="ECO:0007669"/>
    <property type="project" value="UniProtKB-UniRule"/>
</dbReference>
<evidence type="ECO:0000256" key="3">
    <source>
        <dbReference type="ARBA" id="ARBA00023125"/>
    </source>
</evidence>
<evidence type="ECO:0000256" key="8">
    <source>
        <dbReference type="SAM" id="MobiDB-lite"/>
    </source>
</evidence>
<evidence type="ECO:0000256" key="4">
    <source>
        <dbReference type="ARBA" id="ARBA00023159"/>
    </source>
</evidence>
<dbReference type="Proteomes" id="UP000009009">
    <property type="component" value="Unassembled WGS sequence"/>
</dbReference>
<comment type="function">
    <text evidence="7">Component of the sequence-specific heterotrimeric transcription factor (NF-Y) which specifically recognizes a 5'-CCAAT-3' box motif found in the promoters of its target genes.</text>
</comment>
<dbReference type="EMBL" id="AGVY01000203">
    <property type="protein sequence ID" value="EHN02558.1"/>
    <property type="molecule type" value="Genomic_DNA"/>
</dbReference>
<proteinExistence type="inferred from homology"/>
<evidence type="ECO:0000256" key="5">
    <source>
        <dbReference type="ARBA" id="ARBA00023163"/>
    </source>
</evidence>
<feature type="compositionally biased region" description="Low complexity" evidence="8">
    <location>
        <begin position="253"/>
        <end position="264"/>
    </location>
</feature>
<keyword evidence="2 7" id="KW-0805">Transcription regulation</keyword>
<dbReference type="PANTHER" id="PTHR12632">
    <property type="entry name" value="TRANSCRIPTION FACTOR NF-Y ALPHA-RELATED"/>
    <property type="match status" value="1"/>
</dbReference>
<protein>
    <recommendedName>
        <fullName evidence="7">Transcriptional activator HAP2</fullName>
    </recommendedName>
</protein>
<gene>
    <name evidence="9" type="ORF">VIN7_6962</name>
</gene>
<dbReference type="SMART" id="SM00521">
    <property type="entry name" value="CBF"/>
    <property type="match status" value="1"/>
</dbReference>
<comment type="subunit">
    <text evidence="7">Heterotrimer.</text>
</comment>
<evidence type="ECO:0000256" key="1">
    <source>
        <dbReference type="ARBA" id="ARBA00004123"/>
    </source>
</evidence>
<dbReference type="InterPro" id="IPR001289">
    <property type="entry name" value="NFYA"/>
</dbReference>
<dbReference type="PRINTS" id="PR00616">
    <property type="entry name" value="CCAATSUBUNTB"/>
</dbReference>